<reference evidence="1 2" key="1">
    <citation type="journal article" date="2020" name="Cell">
        <title>Large-Scale Comparative Analyses of Tick Genomes Elucidate Their Genetic Diversity and Vector Capacities.</title>
        <authorList>
            <consortium name="Tick Genome and Microbiome Consortium (TIGMIC)"/>
            <person name="Jia N."/>
            <person name="Wang J."/>
            <person name="Shi W."/>
            <person name="Du L."/>
            <person name="Sun Y."/>
            <person name="Zhan W."/>
            <person name="Jiang J.F."/>
            <person name="Wang Q."/>
            <person name="Zhang B."/>
            <person name="Ji P."/>
            <person name="Bell-Sakyi L."/>
            <person name="Cui X.M."/>
            <person name="Yuan T.T."/>
            <person name="Jiang B.G."/>
            <person name="Yang W.F."/>
            <person name="Lam T.T."/>
            <person name="Chang Q.C."/>
            <person name="Ding S.J."/>
            <person name="Wang X.J."/>
            <person name="Zhu J.G."/>
            <person name="Ruan X.D."/>
            <person name="Zhao L."/>
            <person name="Wei J.T."/>
            <person name="Ye R.Z."/>
            <person name="Que T.C."/>
            <person name="Du C.H."/>
            <person name="Zhou Y.H."/>
            <person name="Cheng J.X."/>
            <person name="Dai P.F."/>
            <person name="Guo W.B."/>
            <person name="Han X.H."/>
            <person name="Huang E.J."/>
            <person name="Li L.F."/>
            <person name="Wei W."/>
            <person name="Gao Y.C."/>
            <person name="Liu J.Z."/>
            <person name="Shao H.Z."/>
            <person name="Wang X."/>
            <person name="Wang C.C."/>
            <person name="Yang T.C."/>
            <person name="Huo Q.B."/>
            <person name="Li W."/>
            <person name="Chen H.Y."/>
            <person name="Chen S.E."/>
            <person name="Zhou L.G."/>
            <person name="Ni X.B."/>
            <person name="Tian J.H."/>
            <person name="Sheng Y."/>
            <person name="Liu T."/>
            <person name="Pan Y.S."/>
            <person name="Xia L.Y."/>
            <person name="Li J."/>
            <person name="Zhao F."/>
            <person name="Cao W.C."/>
        </authorList>
    </citation>
    <scope>NUCLEOTIDE SEQUENCE [LARGE SCALE GENOMIC DNA]</scope>
    <source>
        <strain evidence="1">Iper-2018</strain>
    </source>
</reference>
<organism evidence="1 2">
    <name type="scientific">Ixodes persulcatus</name>
    <name type="common">Taiga tick</name>
    <dbReference type="NCBI Taxonomy" id="34615"/>
    <lineage>
        <taxon>Eukaryota</taxon>
        <taxon>Metazoa</taxon>
        <taxon>Ecdysozoa</taxon>
        <taxon>Arthropoda</taxon>
        <taxon>Chelicerata</taxon>
        <taxon>Arachnida</taxon>
        <taxon>Acari</taxon>
        <taxon>Parasitiformes</taxon>
        <taxon>Ixodida</taxon>
        <taxon>Ixodoidea</taxon>
        <taxon>Ixodidae</taxon>
        <taxon>Ixodinae</taxon>
        <taxon>Ixodes</taxon>
    </lineage>
</organism>
<keyword evidence="2" id="KW-1185">Reference proteome</keyword>
<accession>A0AC60PBH3</accession>
<comment type="caution">
    <text evidence="1">The sequence shown here is derived from an EMBL/GenBank/DDBJ whole genome shotgun (WGS) entry which is preliminary data.</text>
</comment>
<evidence type="ECO:0000313" key="1">
    <source>
        <dbReference type="EMBL" id="KAG0416954.1"/>
    </source>
</evidence>
<proteinExistence type="predicted"/>
<protein>
    <submittedName>
        <fullName evidence="1">Uncharacterized protein</fullName>
    </submittedName>
</protein>
<dbReference type="Proteomes" id="UP000805193">
    <property type="component" value="Unassembled WGS sequence"/>
</dbReference>
<sequence>MNLTDVSQSALLAHRLKCRRAAANQPLVSTRPSSRPPLEHFPASGVQTSTHAAPQGAFPPPSRRRLGKSAESVWAIWSRVGRVAVPEPLQTDRERLQTWSLALSGEPRHSPCGPLLGRKTSSSDYSSPCFADPKECAEDLCLLPLTLDSRCNGDRSSVAQEAGISPGHRVHAERR</sequence>
<dbReference type="EMBL" id="JABSTQ010010904">
    <property type="protein sequence ID" value="KAG0416954.1"/>
    <property type="molecule type" value="Genomic_DNA"/>
</dbReference>
<gene>
    <name evidence="1" type="ORF">HPB47_006052</name>
</gene>
<evidence type="ECO:0000313" key="2">
    <source>
        <dbReference type="Proteomes" id="UP000805193"/>
    </source>
</evidence>
<name>A0AC60PBH3_IXOPE</name>